<dbReference type="InterPro" id="IPR001878">
    <property type="entry name" value="Znf_CCHC"/>
</dbReference>
<protein>
    <recommendedName>
        <fullName evidence="3">CCHC-type domain-containing protein</fullName>
    </recommendedName>
</protein>
<evidence type="ECO:0000256" key="1">
    <source>
        <dbReference type="PROSITE-ProRule" id="PRU00047"/>
    </source>
</evidence>
<comment type="caution">
    <text evidence="4">The sequence shown here is derived from an EMBL/GenBank/DDBJ whole genome shotgun (WGS) entry which is preliminary data.</text>
</comment>
<dbReference type="GO" id="GO:0008270">
    <property type="term" value="F:zinc ion binding"/>
    <property type="evidence" value="ECO:0007669"/>
    <property type="project" value="UniProtKB-KW"/>
</dbReference>
<gene>
    <name evidence="4" type="ORF">Tci_002866</name>
</gene>
<dbReference type="Pfam" id="PF00098">
    <property type="entry name" value="zf-CCHC"/>
    <property type="match status" value="1"/>
</dbReference>
<keyword evidence="1" id="KW-0479">Metal-binding</keyword>
<dbReference type="AlphaFoldDB" id="A0A6L2J1L5"/>
<feature type="domain" description="CCHC-type" evidence="3">
    <location>
        <begin position="34"/>
        <end position="48"/>
    </location>
</feature>
<dbReference type="SUPFAM" id="SSF57756">
    <property type="entry name" value="Retrovirus zinc finger-like domains"/>
    <property type="match status" value="1"/>
</dbReference>
<name>A0A6L2J1L5_TANCI</name>
<proteinExistence type="predicted"/>
<keyword evidence="1" id="KW-0862">Zinc</keyword>
<dbReference type="GO" id="GO:0003676">
    <property type="term" value="F:nucleic acid binding"/>
    <property type="evidence" value="ECO:0007669"/>
    <property type="project" value="InterPro"/>
</dbReference>
<dbReference type="Gene3D" id="4.10.60.10">
    <property type="entry name" value="Zinc finger, CCHC-type"/>
    <property type="match status" value="1"/>
</dbReference>
<reference evidence="4" key="1">
    <citation type="journal article" date="2019" name="Sci. Rep.">
        <title>Draft genome of Tanacetum cinerariifolium, the natural source of mosquito coil.</title>
        <authorList>
            <person name="Yamashiro T."/>
            <person name="Shiraishi A."/>
            <person name="Satake H."/>
            <person name="Nakayama K."/>
        </authorList>
    </citation>
    <scope>NUCLEOTIDE SEQUENCE</scope>
</reference>
<sequence>MLTMRARRFLKKTGRKLTVNGNETISFDKYNVECYNCHKRGHFARECRAPRNQDNKHKESSKRSAEKGPNYALMAFSSSSSDLEFWSTAMAKTINGEAQLHVKVDGKNIIVTESSVRRDLRLADKEDEAVHKKLGDRLEIASQYDEIASLKKRVKNLAKRNRLRTHRLKRLFKVGLTAKVESSDNEESLGEDASKQERMIDAIDADEEITLVSVHDEVVSNDADKEMFDVDVLGGGEVFVAGQNQNIVKEVVDVAQVSTAATTVTITTKEITLAQALVALKTSKPKVKGIIFQDPDKSTATTTTKISLQQPHEKGKGIMIEERVKPKKKDQIRLDEEAAKKLQAEFDKEENEKEVAIDAILLDVKSLRIVDWKIHKERKKDTVYADLHVGREEASFYTTYTFNDAGKEAYN</sequence>
<organism evidence="4">
    <name type="scientific">Tanacetum cinerariifolium</name>
    <name type="common">Dalmatian daisy</name>
    <name type="synonym">Chrysanthemum cinerariifolium</name>
    <dbReference type="NCBI Taxonomy" id="118510"/>
    <lineage>
        <taxon>Eukaryota</taxon>
        <taxon>Viridiplantae</taxon>
        <taxon>Streptophyta</taxon>
        <taxon>Embryophyta</taxon>
        <taxon>Tracheophyta</taxon>
        <taxon>Spermatophyta</taxon>
        <taxon>Magnoliopsida</taxon>
        <taxon>eudicotyledons</taxon>
        <taxon>Gunneridae</taxon>
        <taxon>Pentapetalae</taxon>
        <taxon>asterids</taxon>
        <taxon>campanulids</taxon>
        <taxon>Asterales</taxon>
        <taxon>Asteraceae</taxon>
        <taxon>Asteroideae</taxon>
        <taxon>Anthemideae</taxon>
        <taxon>Anthemidinae</taxon>
        <taxon>Tanacetum</taxon>
    </lineage>
</organism>
<dbReference type="PROSITE" id="PS50158">
    <property type="entry name" value="ZF_CCHC"/>
    <property type="match status" value="1"/>
</dbReference>
<dbReference type="InterPro" id="IPR036875">
    <property type="entry name" value="Znf_CCHC_sf"/>
</dbReference>
<evidence type="ECO:0000313" key="4">
    <source>
        <dbReference type="EMBL" id="GEU30888.1"/>
    </source>
</evidence>
<dbReference type="SMART" id="SM00343">
    <property type="entry name" value="ZnF_C2HC"/>
    <property type="match status" value="1"/>
</dbReference>
<evidence type="ECO:0000256" key="2">
    <source>
        <dbReference type="SAM" id="Coils"/>
    </source>
</evidence>
<accession>A0A6L2J1L5</accession>
<keyword evidence="2" id="KW-0175">Coiled coil</keyword>
<evidence type="ECO:0000259" key="3">
    <source>
        <dbReference type="PROSITE" id="PS50158"/>
    </source>
</evidence>
<dbReference type="EMBL" id="BKCJ010000198">
    <property type="protein sequence ID" value="GEU30888.1"/>
    <property type="molecule type" value="Genomic_DNA"/>
</dbReference>
<keyword evidence="1" id="KW-0863">Zinc-finger</keyword>
<feature type="coiled-coil region" evidence="2">
    <location>
        <begin position="332"/>
        <end position="359"/>
    </location>
</feature>